<gene>
    <name evidence="7" type="ORF">F8154_09460</name>
</gene>
<organism evidence="7 8">
    <name type="scientific">Alkaliphilus pronyensis</name>
    <dbReference type="NCBI Taxonomy" id="1482732"/>
    <lineage>
        <taxon>Bacteria</taxon>
        <taxon>Bacillati</taxon>
        <taxon>Bacillota</taxon>
        <taxon>Clostridia</taxon>
        <taxon>Peptostreptococcales</taxon>
        <taxon>Natronincolaceae</taxon>
        <taxon>Alkaliphilus</taxon>
    </lineage>
</organism>
<dbReference type="GO" id="GO:0016020">
    <property type="term" value="C:membrane"/>
    <property type="evidence" value="ECO:0007669"/>
    <property type="project" value="UniProtKB-SubCell"/>
</dbReference>
<comment type="caution">
    <text evidence="7">The sequence shown here is derived from an EMBL/GenBank/DDBJ whole genome shotgun (WGS) entry which is preliminary data.</text>
</comment>
<dbReference type="PANTHER" id="PTHR34583:SF3">
    <property type="entry name" value="MULTISUBUNIT SODIUM_HYDROGEN ANTIPORTER, MNHC SUBUNIT"/>
    <property type="match status" value="1"/>
</dbReference>
<comment type="similarity">
    <text evidence="2">Belongs to the CPA3 antiporters (TC 2.A.63) subunit C family.</text>
</comment>
<reference evidence="7 8" key="1">
    <citation type="submission" date="2019-10" db="EMBL/GenBank/DDBJ databases">
        <title>Alkaliphilus serpentinus sp. nov. and Alkaliphilus pronyensis sp. nov., two novel anaerobic alkaliphilic species isolated from the serpentinized-hosted hydrothermal field of the Prony Bay (New Caledonia).</title>
        <authorList>
            <person name="Postec A."/>
        </authorList>
    </citation>
    <scope>NUCLEOTIDE SEQUENCE [LARGE SCALE GENOMIC DNA]</scope>
    <source>
        <strain evidence="7 8">LacV</strain>
    </source>
</reference>
<evidence type="ECO:0000256" key="6">
    <source>
        <dbReference type="SAM" id="Phobius"/>
    </source>
</evidence>
<keyword evidence="5 6" id="KW-0472">Membrane</keyword>
<keyword evidence="8" id="KW-1185">Reference proteome</keyword>
<comment type="subcellular location">
    <subcellularLocation>
        <location evidence="1">Membrane</location>
        <topology evidence="1">Multi-pass membrane protein</topology>
    </subcellularLocation>
</comment>
<protein>
    <submittedName>
        <fullName evidence="7">Cation:proton antiporter subunit C</fullName>
    </submittedName>
</protein>
<dbReference type="Pfam" id="PF00420">
    <property type="entry name" value="Oxidored_q2"/>
    <property type="match status" value="1"/>
</dbReference>
<evidence type="ECO:0000256" key="1">
    <source>
        <dbReference type="ARBA" id="ARBA00004141"/>
    </source>
</evidence>
<sequence length="127" mass="13862">MVEFIKSIIDNINYVASVALFVIGLYTVLTHSNLLKKVIGLNIMETAIFLFFVSIGYVNEGRSPIINLGGDKMLYINPLPSAIILTGIVVAVSITAYSLSLIIKIHEAYGTIDLNEIMEIKGEKSNG</sequence>
<feature type="transmembrane region" description="Helical" evidence="6">
    <location>
        <begin position="12"/>
        <end position="29"/>
    </location>
</feature>
<dbReference type="Proteomes" id="UP000432715">
    <property type="component" value="Unassembled WGS sequence"/>
</dbReference>
<dbReference type="EMBL" id="WBZC01000031">
    <property type="protein sequence ID" value="KAB3534155.1"/>
    <property type="molecule type" value="Genomic_DNA"/>
</dbReference>
<evidence type="ECO:0000313" key="8">
    <source>
        <dbReference type="Proteomes" id="UP000432715"/>
    </source>
</evidence>
<dbReference type="InterPro" id="IPR039428">
    <property type="entry name" value="NUOK/Mnh_C1-like"/>
</dbReference>
<dbReference type="RefSeq" id="WP_151861376.1">
    <property type="nucleotide sequence ID" value="NZ_WBZC01000031.1"/>
</dbReference>
<name>A0A6I0F0P6_9FIRM</name>
<evidence type="ECO:0000256" key="3">
    <source>
        <dbReference type="ARBA" id="ARBA00022692"/>
    </source>
</evidence>
<dbReference type="Gene3D" id="1.10.287.3510">
    <property type="match status" value="1"/>
</dbReference>
<feature type="transmembrane region" description="Helical" evidence="6">
    <location>
        <begin position="41"/>
        <end position="59"/>
    </location>
</feature>
<evidence type="ECO:0000256" key="4">
    <source>
        <dbReference type="ARBA" id="ARBA00022989"/>
    </source>
</evidence>
<evidence type="ECO:0000313" key="7">
    <source>
        <dbReference type="EMBL" id="KAB3534155.1"/>
    </source>
</evidence>
<dbReference type="InterPro" id="IPR050601">
    <property type="entry name" value="CPA3_antiporter_subunitC"/>
</dbReference>
<evidence type="ECO:0000256" key="2">
    <source>
        <dbReference type="ARBA" id="ARBA00010388"/>
    </source>
</evidence>
<dbReference type="OrthoDB" id="9799219at2"/>
<feature type="transmembrane region" description="Helical" evidence="6">
    <location>
        <begin position="79"/>
        <end position="99"/>
    </location>
</feature>
<dbReference type="AlphaFoldDB" id="A0A6I0F0P6"/>
<keyword evidence="4 6" id="KW-1133">Transmembrane helix</keyword>
<proteinExistence type="inferred from homology"/>
<dbReference type="PANTHER" id="PTHR34583">
    <property type="entry name" value="ANTIPORTER SUBUNIT MNHC2-RELATED"/>
    <property type="match status" value="1"/>
</dbReference>
<dbReference type="NCBIfam" id="NF005624">
    <property type="entry name" value="PRK07375.2-3"/>
    <property type="match status" value="1"/>
</dbReference>
<evidence type="ECO:0000256" key="5">
    <source>
        <dbReference type="ARBA" id="ARBA00023136"/>
    </source>
</evidence>
<keyword evidence="3 6" id="KW-0812">Transmembrane</keyword>
<accession>A0A6I0F0P6</accession>